<organism evidence="1 2">
    <name type="scientific">Salinicoccus bachuensis</name>
    <dbReference type="NCBI Taxonomy" id="3136731"/>
    <lineage>
        <taxon>Bacteria</taxon>
        <taxon>Bacillati</taxon>
        <taxon>Bacillota</taxon>
        <taxon>Bacilli</taxon>
        <taxon>Bacillales</taxon>
        <taxon>Staphylococcaceae</taxon>
        <taxon>Salinicoccus</taxon>
    </lineage>
</organism>
<accession>A0ABZ3CFS9</accession>
<dbReference type="EMBL" id="CP138333">
    <property type="protein sequence ID" value="WZX28923.1"/>
    <property type="molecule type" value="Genomic_DNA"/>
</dbReference>
<sequence>MISFQKEDVEIEALKLLKEYNRKKYKDAYKSEMPDIQNDITNVGVEVVVVDFEENLFLDKLHGAPFLQFLKMTNCWKIKKKELEDLLGLPSNDATLQEIINSKPVCDKNGKAHHITTWDEIQDLRPKQEIYLTGYSKYQFELDEKDNIKLVVPPAQWVGPLPEMMLQAVKDKEEKAKKYKRFEELNLYLQSFISDKEEINEFEKLLNEYHKKSECLFKNVYLPNFWASEQKIFHISLD</sequence>
<protein>
    <submittedName>
        <fullName evidence="1">Uncharacterized protein</fullName>
    </submittedName>
</protein>
<reference evidence="2" key="1">
    <citation type="submission" date="2023-10" db="EMBL/GenBank/DDBJ databases">
        <title>Genome analysis and identification of Salinococcus sp. Bachu38 nov., a PGPR from the rhizosphere of Tamarix.</title>
        <authorList>
            <person name="Liang Z."/>
            <person name="Zhang X."/>
            <person name="Jia J."/>
            <person name="Chen X."/>
            <person name="Wang Y."/>
            <person name="Wang Q."/>
            <person name="Wang R."/>
        </authorList>
    </citation>
    <scope>NUCLEOTIDE SEQUENCE [LARGE SCALE GENOMIC DNA]</scope>
    <source>
        <strain evidence="2">Bachu38</strain>
    </source>
</reference>
<proteinExistence type="predicted"/>
<gene>
    <name evidence="1" type="ORF">RQP18_09680</name>
</gene>
<evidence type="ECO:0000313" key="2">
    <source>
        <dbReference type="Proteomes" id="UP001455384"/>
    </source>
</evidence>
<evidence type="ECO:0000313" key="1">
    <source>
        <dbReference type="EMBL" id="WZX28923.1"/>
    </source>
</evidence>
<dbReference type="Proteomes" id="UP001455384">
    <property type="component" value="Chromosome"/>
</dbReference>
<name>A0ABZ3CFS9_9STAP</name>
<keyword evidence="2" id="KW-1185">Reference proteome</keyword>
<dbReference type="RefSeq" id="WP_342387497.1">
    <property type="nucleotide sequence ID" value="NZ_CP138333.2"/>
</dbReference>